<protein>
    <submittedName>
        <fullName evidence="2">Cupin domain-containing protein</fullName>
    </submittedName>
</protein>
<dbReference type="Pfam" id="PF07883">
    <property type="entry name" value="Cupin_2"/>
    <property type="match status" value="1"/>
</dbReference>
<evidence type="ECO:0000313" key="3">
    <source>
        <dbReference type="Proteomes" id="UP000195611"/>
    </source>
</evidence>
<evidence type="ECO:0000259" key="1">
    <source>
        <dbReference type="Pfam" id="PF07883"/>
    </source>
</evidence>
<dbReference type="InterPro" id="IPR047121">
    <property type="entry name" value="YjiB-like"/>
</dbReference>
<dbReference type="CDD" id="cd02219">
    <property type="entry name" value="cupin_YjlB-like"/>
    <property type="match status" value="1"/>
</dbReference>
<gene>
    <name evidence="2" type="ORF">FM115_09015</name>
</gene>
<dbReference type="EMBL" id="FUKW01000130">
    <property type="protein sequence ID" value="SJN41585.1"/>
    <property type="molecule type" value="Genomic_DNA"/>
</dbReference>
<dbReference type="InterPro" id="IPR014500">
    <property type="entry name" value="UCP019307_cupin"/>
</dbReference>
<dbReference type="InterPro" id="IPR011051">
    <property type="entry name" value="RmlC_Cupin_sf"/>
</dbReference>
<dbReference type="PANTHER" id="PTHR36448:SF2">
    <property type="entry name" value="CUPIN TYPE-1 DOMAIN-CONTAINING PROTEIN"/>
    <property type="match status" value="1"/>
</dbReference>
<dbReference type="Gene3D" id="2.60.120.10">
    <property type="entry name" value="Jelly Rolls"/>
    <property type="match status" value="1"/>
</dbReference>
<dbReference type="InterPro" id="IPR014710">
    <property type="entry name" value="RmlC-like_jellyroll"/>
</dbReference>
<proteinExistence type="predicted"/>
<organism evidence="2 3">
    <name type="scientific">Marinilactibacillus psychrotolerans 42ea</name>
    <dbReference type="NCBI Taxonomy" id="1255609"/>
    <lineage>
        <taxon>Bacteria</taxon>
        <taxon>Bacillati</taxon>
        <taxon>Bacillota</taxon>
        <taxon>Bacilli</taxon>
        <taxon>Lactobacillales</taxon>
        <taxon>Carnobacteriaceae</taxon>
        <taxon>Marinilactibacillus</taxon>
    </lineage>
</organism>
<dbReference type="SUPFAM" id="SSF51182">
    <property type="entry name" value="RmlC-like cupins"/>
    <property type="match status" value="1"/>
</dbReference>
<name>A0A1R4KBQ3_9LACT</name>
<dbReference type="PANTHER" id="PTHR36448">
    <property type="entry name" value="BLR7373 PROTEIN"/>
    <property type="match status" value="1"/>
</dbReference>
<accession>A0A1R4KBQ3</accession>
<feature type="domain" description="Cupin type-2" evidence="1">
    <location>
        <begin position="57"/>
        <end position="109"/>
    </location>
</feature>
<dbReference type="RefSeq" id="WP_087059448.1">
    <property type="nucleotide sequence ID" value="NZ_FUKW01000130.1"/>
</dbReference>
<reference evidence="2 3" key="1">
    <citation type="submission" date="2017-02" db="EMBL/GenBank/DDBJ databases">
        <authorList>
            <person name="Peterson S.W."/>
        </authorList>
    </citation>
    <scope>NUCLEOTIDE SEQUENCE [LARGE SCALE GENOMIC DNA]</scope>
    <source>
        <strain evidence="2 3">42ea</strain>
    </source>
</reference>
<dbReference type="Proteomes" id="UP000195611">
    <property type="component" value="Unassembled WGS sequence"/>
</dbReference>
<dbReference type="InterPro" id="IPR013096">
    <property type="entry name" value="Cupin_2"/>
</dbReference>
<dbReference type="AlphaFoldDB" id="A0A1R4KBQ3"/>
<evidence type="ECO:0000313" key="2">
    <source>
        <dbReference type="EMBL" id="SJN41585.1"/>
    </source>
</evidence>
<dbReference type="PIRSF" id="PIRSF019307">
    <property type="entry name" value="UCP019307"/>
    <property type="match status" value="1"/>
</dbReference>
<sequence>MIEQILLKADQPYPNSMLPVLFYPGAFREIVETDDPAQNGIDLFKENGYTNAWVNGIFPYHHFHSNTHEVLACVSGEASVQLGGSNGKIVKFSRGDVLLLPAGTAHKRIKASKDFKIVGAYPNGIEYNTYKPEDVSSDDEYKRIKQEIKKVSVPALDPVQSKGGAVKKYWKTD</sequence>